<name>A0AAD7S6R3_9TELE</name>
<dbReference type="AlphaFoldDB" id="A0AAD7S6R3"/>
<evidence type="ECO:0000313" key="3">
    <source>
        <dbReference type="Proteomes" id="UP001221898"/>
    </source>
</evidence>
<evidence type="ECO:0000256" key="1">
    <source>
        <dbReference type="SAM" id="MobiDB-lite"/>
    </source>
</evidence>
<keyword evidence="3" id="KW-1185">Reference proteome</keyword>
<dbReference type="Proteomes" id="UP001221898">
    <property type="component" value="Unassembled WGS sequence"/>
</dbReference>
<dbReference type="EMBL" id="JAINUG010000102">
    <property type="protein sequence ID" value="KAJ8396980.1"/>
    <property type="molecule type" value="Genomic_DNA"/>
</dbReference>
<feature type="region of interest" description="Disordered" evidence="1">
    <location>
        <begin position="9"/>
        <end position="43"/>
    </location>
</feature>
<sequence length="55" mass="6018">MAQLILTCSDHPHTRHNSTDTSISETTLNRTPTNPIEGTFQTLPTGKVDTYSISS</sequence>
<proteinExistence type="predicted"/>
<reference evidence="2" key="1">
    <citation type="journal article" date="2023" name="Science">
        <title>Genome structures resolve the early diversification of teleost fishes.</title>
        <authorList>
            <person name="Parey E."/>
            <person name="Louis A."/>
            <person name="Montfort J."/>
            <person name="Bouchez O."/>
            <person name="Roques C."/>
            <person name="Iampietro C."/>
            <person name="Lluch J."/>
            <person name="Castinel A."/>
            <person name="Donnadieu C."/>
            <person name="Desvignes T."/>
            <person name="Floi Bucao C."/>
            <person name="Jouanno E."/>
            <person name="Wen M."/>
            <person name="Mejri S."/>
            <person name="Dirks R."/>
            <person name="Jansen H."/>
            <person name="Henkel C."/>
            <person name="Chen W.J."/>
            <person name="Zahm M."/>
            <person name="Cabau C."/>
            <person name="Klopp C."/>
            <person name="Thompson A.W."/>
            <person name="Robinson-Rechavi M."/>
            <person name="Braasch I."/>
            <person name="Lecointre G."/>
            <person name="Bobe J."/>
            <person name="Postlethwait J.H."/>
            <person name="Berthelot C."/>
            <person name="Roest Crollius H."/>
            <person name="Guiguen Y."/>
        </authorList>
    </citation>
    <scope>NUCLEOTIDE SEQUENCE</scope>
    <source>
        <strain evidence="2">NC1722</strain>
    </source>
</reference>
<organism evidence="2 3">
    <name type="scientific">Aldrovandia affinis</name>
    <dbReference type="NCBI Taxonomy" id="143900"/>
    <lineage>
        <taxon>Eukaryota</taxon>
        <taxon>Metazoa</taxon>
        <taxon>Chordata</taxon>
        <taxon>Craniata</taxon>
        <taxon>Vertebrata</taxon>
        <taxon>Euteleostomi</taxon>
        <taxon>Actinopterygii</taxon>
        <taxon>Neopterygii</taxon>
        <taxon>Teleostei</taxon>
        <taxon>Notacanthiformes</taxon>
        <taxon>Halosauridae</taxon>
        <taxon>Aldrovandia</taxon>
    </lineage>
</organism>
<comment type="caution">
    <text evidence="2">The sequence shown here is derived from an EMBL/GenBank/DDBJ whole genome shotgun (WGS) entry which is preliminary data.</text>
</comment>
<feature type="compositionally biased region" description="Polar residues" evidence="1">
    <location>
        <begin position="19"/>
        <end position="43"/>
    </location>
</feature>
<protein>
    <submittedName>
        <fullName evidence="2">Uncharacterized protein</fullName>
    </submittedName>
</protein>
<feature type="non-terminal residue" evidence="2">
    <location>
        <position position="55"/>
    </location>
</feature>
<gene>
    <name evidence="2" type="ORF">AAFF_G00013030</name>
</gene>
<evidence type="ECO:0000313" key="2">
    <source>
        <dbReference type="EMBL" id="KAJ8396980.1"/>
    </source>
</evidence>
<accession>A0AAD7S6R3</accession>